<dbReference type="InterPro" id="IPR017873">
    <property type="entry name" value="Cys-rich_GLG1_repeat_euk"/>
</dbReference>
<comment type="subcellular location">
    <subcellularLocation>
        <location evidence="1">Membrane</location>
        <topology evidence="1">Single-pass type I membrane protein</topology>
    </subcellularLocation>
</comment>
<proteinExistence type="predicted"/>
<evidence type="ECO:0000256" key="5">
    <source>
        <dbReference type="ARBA" id="ARBA00022989"/>
    </source>
</evidence>
<accession>A0ABM0MCB2</accession>
<evidence type="ECO:0000256" key="3">
    <source>
        <dbReference type="ARBA" id="ARBA00022729"/>
    </source>
</evidence>
<evidence type="ECO:0000313" key="9">
    <source>
        <dbReference type="Proteomes" id="UP000694865"/>
    </source>
</evidence>
<keyword evidence="9" id="KW-1185">Reference proteome</keyword>
<evidence type="ECO:0000256" key="4">
    <source>
        <dbReference type="ARBA" id="ARBA00022737"/>
    </source>
</evidence>
<evidence type="ECO:0000256" key="7">
    <source>
        <dbReference type="ARBA" id="ARBA00023180"/>
    </source>
</evidence>
<dbReference type="Proteomes" id="UP000694865">
    <property type="component" value="Unplaced"/>
</dbReference>
<protein>
    <submittedName>
        <fullName evidence="10">Golgi apparatus protein 1-like</fullName>
    </submittedName>
</protein>
<evidence type="ECO:0000256" key="1">
    <source>
        <dbReference type="ARBA" id="ARBA00004479"/>
    </source>
</evidence>
<keyword evidence="3" id="KW-0732">Signal</keyword>
<feature type="non-terminal residue" evidence="10">
    <location>
        <position position="1"/>
    </location>
</feature>
<dbReference type="InterPro" id="IPR039728">
    <property type="entry name" value="GLG1"/>
</dbReference>
<feature type="repeat" description="Cys-rich GLG1" evidence="8">
    <location>
        <begin position="92"/>
        <end position="151"/>
    </location>
</feature>
<keyword evidence="7" id="KW-0325">Glycoprotein</keyword>
<evidence type="ECO:0000313" key="10">
    <source>
        <dbReference type="RefSeq" id="XP_006817653.1"/>
    </source>
</evidence>
<keyword evidence="6" id="KW-0472">Membrane</keyword>
<name>A0ABM0MCB2_SACKO</name>
<sequence length="188" mass="21518">VLSCLMEHLYTSAMVPDCQKQLLELQYFVSRDFRLDPRLYKMCNNDAVTLCHAPDDWANADAGVSEEDDSLGPGVIFACLHRYLHPSPGEQKLSRQCSAEVHRVLRQRADNVRLNPHIEAMCRVALGEFCSENVNSGEEMDCLQQNYEKLDGKCKALIQNFTTEESEDIKLDRLLMRACEPMLNRFCK</sequence>
<gene>
    <name evidence="10" type="primary">LOC102809042</name>
</gene>
<evidence type="ECO:0000256" key="8">
    <source>
        <dbReference type="PROSITE-ProRule" id="PRU00622"/>
    </source>
</evidence>
<evidence type="ECO:0000256" key="6">
    <source>
        <dbReference type="ARBA" id="ARBA00023136"/>
    </source>
</evidence>
<dbReference type="PANTHER" id="PTHR11884">
    <property type="entry name" value="SELECTIN LIGAND RELATED"/>
    <property type="match status" value="1"/>
</dbReference>
<feature type="non-terminal residue" evidence="10">
    <location>
        <position position="188"/>
    </location>
</feature>
<keyword evidence="4" id="KW-0677">Repeat</keyword>
<dbReference type="Pfam" id="PF00839">
    <property type="entry name" value="Cys_rich_FGFR"/>
    <property type="match status" value="3"/>
</dbReference>
<dbReference type="InterPro" id="IPR001893">
    <property type="entry name" value="Cys-rich_GLG1_repeat"/>
</dbReference>
<dbReference type="RefSeq" id="XP_006817653.1">
    <property type="nucleotide sequence ID" value="XM_006817590.1"/>
</dbReference>
<organism evidence="9 10">
    <name type="scientific">Saccoglossus kowalevskii</name>
    <name type="common">Acorn worm</name>
    <dbReference type="NCBI Taxonomy" id="10224"/>
    <lineage>
        <taxon>Eukaryota</taxon>
        <taxon>Metazoa</taxon>
        <taxon>Hemichordata</taxon>
        <taxon>Enteropneusta</taxon>
        <taxon>Harrimaniidae</taxon>
        <taxon>Saccoglossus</taxon>
    </lineage>
</organism>
<keyword evidence="5" id="KW-1133">Transmembrane helix</keyword>
<dbReference type="PANTHER" id="PTHR11884:SF1">
    <property type="entry name" value="GOLGI APPARATUS PROTEIN 1"/>
    <property type="match status" value="1"/>
</dbReference>
<keyword evidence="2" id="KW-0812">Transmembrane</keyword>
<dbReference type="PROSITE" id="PS51289">
    <property type="entry name" value="GLG1_C_RICH"/>
    <property type="match status" value="1"/>
</dbReference>
<dbReference type="GeneID" id="102809042"/>
<evidence type="ECO:0000256" key="2">
    <source>
        <dbReference type="ARBA" id="ARBA00022692"/>
    </source>
</evidence>
<reference evidence="10" key="1">
    <citation type="submission" date="2025-08" db="UniProtKB">
        <authorList>
            <consortium name="RefSeq"/>
        </authorList>
    </citation>
    <scope>IDENTIFICATION</scope>
    <source>
        <tissue evidence="10">Testes</tissue>
    </source>
</reference>